<organism evidence="2 3">
    <name type="scientific">Ficus carica</name>
    <name type="common">Common fig</name>
    <dbReference type="NCBI Taxonomy" id="3494"/>
    <lineage>
        <taxon>Eukaryota</taxon>
        <taxon>Viridiplantae</taxon>
        <taxon>Streptophyta</taxon>
        <taxon>Embryophyta</taxon>
        <taxon>Tracheophyta</taxon>
        <taxon>Spermatophyta</taxon>
        <taxon>Magnoliopsida</taxon>
        <taxon>eudicotyledons</taxon>
        <taxon>Gunneridae</taxon>
        <taxon>Pentapetalae</taxon>
        <taxon>rosids</taxon>
        <taxon>fabids</taxon>
        <taxon>Rosales</taxon>
        <taxon>Moraceae</taxon>
        <taxon>Ficeae</taxon>
        <taxon>Ficus</taxon>
    </lineage>
</organism>
<protein>
    <submittedName>
        <fullName evidence="2">Uncharacterized protein</fullName>
    </submittedName>
</protein>
<feature type="compositionally biased region" description="Polar residues" evidence="1">
    <location>
        <begin position="49"/>
        <end position="62"/>
    </location>
</feature>
<sequence length="79" mass="8821">MLVLDGITMTTMHNVVKTARVVVRAVIEERLLQSRNSRKLESDLEQVKGKNSSIQNTVTPTSESRRRCHCATPASLQVT</sequence>
<dbReference type="EMBL" id="BTGU01000014">
    <property type="protein sequence ID" value="GMN42223.1"/>
    <property type="molecule type" value="Genomic_DNA"/>
</dbReference>
<accession>A0AA88AAG3</accession>
<evidence type="ECO:0000313" key="3">
    <source>
        <dbReference type="Proteomes" id="UP001187192"/>
    </source>
</evidence>
<comment type="caution">
    <text evidence="2">The sequence shown here is derived from an EMBL/GenBank/DDBJ whole genome shotgun (WGS) entry which is preliminary data.</text>
</comment>
<evidence type="ECO:0000256" key="1">
    <source>
        <dbReference type="SAM" id="MobiDB-lite"/>
    </source>
</evidence>
<reference evidence="2" key="1">
    <citation type="submission" date="2023-07" db="EMBL/GenBank/DDBJ databases">
        <title>draft genome sequence of fig (Ficus carica).</title>
        <authorList>
            <person name="Takahashi T."/>
            <person name="Nishimura K."/>
        </authorList>
    </citation>
    <scope>NUCLEOTIDE SEQUENCE</scope>
</reference>
<feature type="region of interest" description="Disordered" evidence="1">
    <location>
        <begin position="43"/>
        <end position="79"/>
    </location>
</feature>
<name>A0AA88AAG3_FICCA</name>
<dbReference type="Proteomes" id="UP001187192">
    <property type="component" value="Unassembled WGS sequence"/>
</dbReference>
<evidence type="ECO:0000313" key="2">
    <source>
        <dbReference type="EMBL" id="GMN42223.1"/>
    </source>
</evidence>
<dbReference type="AlphaFoldDB" id="A0AA88AAG3"/>
<proteinExistence type="predicted"/>
<gene>
    <name evidence="2" type="ORF">TIFTF001_011431</name>
</gene>
<keyword evidence="3" id="KW-1185">Reference proteome</keyword>